<evidence type="ECO:0000313" key="1">
    <source>
        <dbReference type="EMBL" id="KAH6938484.1"/>
    </source>
</evidence>
<gene>
    <name evidence="1" type="ORF">HPB50_010003</name>
</gene>
<name>A0ACB7T0Q2_HYAAI</name>
<accession>A0ACB7T0Q2</accession>
<sequence>MQEGAWKWSGVMAAAAATSGPRTKWRKPEFRFPGSGWLAVHTALHLLVVAQCLAQQQTTTTSSQAREATLQATCPCDQSWPVDRACLDMSANGLLDIGALPHLNRPSNAFTHPSIFVLQIRLVQCFASRICQRISSSASLFVAEHFQFAVYFTFELEGTRSVVELLSCADLYGFRGYARQAQRLEASMVICSLENLELSGEGAVPWFAVDRMATTTAASALHSQKNVVLRVVIPSGDGQDNEFPPGRSQGPKTTPPSAQERRRGLYTNSAGMA</sequence>
<proteinExistence type="predicted"/>
<dbReference type="Proteomes" id="UP000821845">
    <property type="component" value="Chromosome 2"/>
</dbReference>
<reference evidence="1" key="1">
    <citation type="submission" date="2020-05" db="EMBL/GenBank/DDBJ databases">
        <title>Large-scale comparative analyses of tick genomes elucidate their genetic diversity and vector capacities.</title>
        <authorList>
            <person name="Jia N."/>
            <person name="Wang J."/>
            <person name="Shi W."/>
            <person name="Du L."/>
            <person name="Sun Y."/>
            <person name="Zhan W."/>
            <person name="Jiang J."/>
            <person name="Wang Q."/>
            <person name="Zhang B."/>
            <person name="Ji P."/>
            <person name="Sakyi L.B."/>
            <person name="Cui X."/>
            <person name="Yuan T."/>
            <person name="Jiang B."/>
            <person name="Yang W."/>
            <person name="Lam T.T.-Y."/>
            <person name="Chang Q."/>
            <person name="Ding S."/>
            <person name="Wang X."/>
            <person name="Zhu J."/>
            <person name="Ruan X."/>
            <person name="Zhao L."/>
            <person name="Wei J."/>
            <person name="Que T."/>
            <person name="Du C."/>
            <person name="Cheng J."/>
            <person name="Dai P."/>
            <person name="Han X."/>
            <person name="Huang E."/>
            <person name="Gao Y."/>
            <person name="Liu J."/>
            <person name="Shao H."/>
            <person name="Ye R."/>
            <person name="Li L."/>
            <person name="Wei W."/>
            <person name="Wang X."/>
            <person name="Wang C."/>
            <person name="Yang T."/>
            <person name="Huo Q."/>
            <person name="Li W."/>
            <person name="Guo W."/>
            <person name="Chen H."/>
            <person name="Zhou L."/>
            <person name="Ni X."/>
            <person name="Tian J."/>
            <person name="Zhou Y."/>
            <person name="Sheng Y."/>
            <person name="Liu T."/>
            <person name="Pan Y."/>
            <person name="Xia L."/>
            <person name="Li J."/>
            <person name="Zhao F."/>
            <person name="Cao W."/>
        </authorList>
    </citation>
    <scope>NUCLEOTIDE SEQUENCE</scope>
    <source>
        <strain evidence="1">Hyas-2018</strain>
    </source>
</reference>
<organism evidence="1 2">
    <name type="scientific">Hyalomma asiaticum</name>
    <name type="common">Tick</name>
    <dbReference type="NCBI Taxonomy" id="266040"/>
    <lineage>
        <taxon>Eukaryota</taxon>
        <taxon>Metazoa</taxon>
        <taxon>Ecdysozoa</taxon>
        <taxon>Arthropoda</taxon>
        <taxon>Chelicerata</taxon>
        <taxon>Arachnida</taxon>
        <taxon>Acari</taxon>
        <taxon>Parasitiformes</taxon>
        <taxon>Ixodida</taxon>
        <taxon>Ixodoidea</taxon>
        <taxon>Ixodidae</taxon>
        <taxon>Hyalomminae</taxon>
        <taxon>Hyalomma</taxon>
    </lineage>
</organism>
<dbReference type="EMBL" id="CM023482">
    <property type="protein sequence ID" value="KAH6938484.1"/>
    <property type="molecule type" value="Genomic_DNA"/>
</dbReference>
<protein>
    <submittedName>
        <fullName evidence="1">Uncharacterized protein</fullName>
    </submittedName>
</protein>
<comment type="caution">
    <text evidence="1">The sequence shown here is derived from an EMBL/GenBank/DDBJ whole genome shotgun (WGS) entry which is preliminary data.</text>
</comment>
<keyword evidence="2" id="KW-1185">Reference proteome</keyword>
<evidence type="ECO:0000313" key="2">
    <source>
        <dbReference type="Proteomes" id="UP000821845"/>
    </source>
</evidence>